<name>A0ABY1PFN2_9HYPH</name>
<evidence type="ECO:0000313" key="2">
    <source>
        <dbReference type="EMBL" id="SMP33366.1"/>
    </source>
</evidence>
<evidence type="ECO:0000259" key="1">
    <source>
        <dbReference type="Pfam" id="PF01609"/>
    </source>
</evidence>
<dbReference type="InterPro" id="IPR002559">
    <property type="entry name" value="Transposase_11"/>
</dbReference>
<organism evidence="2 3">
    <name type="scientific">Roseibium denhamense</name>
    <dbReference type="NCBI Taxonomy" id="76305"/>
    <lineage>
        <taxon>Bacteria</taxon>
        <taxon>Pseudomonadati</taxon>
        <taxon>Pseudomonadota</taxon>
        <taxon>Alphaproteobacteria</taxon>
        <taxon>Hyphomicrobiales</taxon>
        <taxon>Stappiaceae</taxon>
        <taxon>Roseibium</taxon>
    </lineage>
</organism>
<dbReference type="Proteomes" id="UP001157914">
    <property type="component" value="Unassembled WGS sequence"/>
</dbReference>
<sequence length="103" mass="11648">METGPEIKHRAIVADKGYDSNANREAARKAGAVPVIPYKSNRRDIPRHFAKALYRGRARIEQMMGKLKRFKRVALRCEKTARNFRSIVAIAAAFILIKSVHTA</sequence>
<comment type="caution">
    <text evidence="2">The sequence shown here is derived from an EMBL/GenBank/DDBJ whole genome shotgun (WGS) entry which is preliminary data.</text>
</comment>
<keyword evidence="3" id="KW-1185">Reference proteome</keyword>
<proteinExistence type="predicted"/>
<dbReference type="EMBL" id="FXTT01000005">
    <property type="protein sequence ID" value="SMP33366.1"/>
    <property type="molecule type" value="Genomic_DNA"/>
</dbReference>
<evidence type="ECO:0000313" key="3">
    <source>
        <dbReference type="Proteomes" id="UP001157914"/>
    </source>
</evidence>
<accession>A0ABY1PFN2</accession>
<protein>
    <submittedName>
        <fullName evidence="2">Transposase DDE domain-containing protein</fullName>
    </submittedName>
</protein>
<dbReference type="Pfam" id="PF01609">
    <property type="entry name" value="DDE_Tnp_1"/>
    <property type="match status" value="1"/>
</dbReference>
<feature type="domain" description="Transposase IS4-like" evidence="1">
    <location>
        <begin position="8"/>
        <end position="95"/>
    </location>
</feature>
<gene>
    <name evidence="2" type="ORF">SAMN06265374_3722</name>
</gene>
<reference evidence="2 3" key="1">
    <citation type="submission" date="2017-05" db="EMBL/GenBank/DDBJ databases">
        <authorList>
            <person name="Varghese N."/>
            <person name="Submissions S."/>
        </authorList>
    </citation>
    <scope>NUCLEOTIDE SEQUENCE [LARGE SCALE GENOMIC DNA]</scope>
    <source>
        <strain evidence="2 3">DSM 15949</strain>
    </source>
</reference>